<feature type="compositionally biased region" description="Basic and acidic residues" evidence="2">
    <location>
        <begin position="114"/>
        <end position="125"/>
    </location>
</feature>
<evidence type="ECO:0000313" key="5">
    <source>
        <dbReference type="Proteomes" id="UP001215280"/>
    </source>
</evidence>
<dbReference type="SUPFAM" id="SSF57850">
    <property type="entry name" value="RING/U-box"/>
    <property type="match status" value="1"/>
</dbReference>
<keyword evidence="5" id="KW-1185">Reference proteome</keyword>
<dbReference type="InterPro" id="IPR001841">
    <property type="entry name" value="Znf_RING"/>
</dbReference>
<keyword evidence="1" id="KW-0862">Zinc</keyword>
<dbReference type="SMART" id="SM00184">
    <property type="entry name" value="RING"/>
    <property type="match status" value="1"/>
</dbReference>
<feature type="region of interest" description="Disordered" evidence="2">
    <location>
        <begin position="92"/>
        <end position="138"/>
    </location>
</feature>
<proteinExistence type="predicted"/>
<evidence type="ECO:0000256" key="2">
    <source>
        <dbReference type="SAM" id="MobiDB-lite"/>
    </source>
</evidence>
<dbReference type="EMBL" id="JARJLG010000282">
    <property type="protein sequence ID" value="KAJ7720206.1"/>
    <property type="molecule type" value="Genomic_DNA"/>
</dbReference>
<evidence type="ECO:0000313" key="4">
    <source>
        <dbReference type="EMBL" id="KAJ7720206.1"/>
    </source>
</evidence>
<evidence type="ECO:0000259" key="3">
    <source>
        <dbReference type="PROSITE" id="PS50089"/>
    </source>
</evidence>
<sequence length="285" mass="31864">MGRLGGSSIDNPWVLDSHGGLALEIPHRPRHALSDMLAAVANLPAAHSEAPSSCHLDIIYGPPSTILQQPLSVRTSGATSRTTTTTLIRAARNEVTENRRHSTGAANSQRSRARARERAAREQLDPNRTPPRAYFNGTMGPGPWDRPLVRRVCNALPSAVHAGSRTERHLRLTTEDLYLDAAHPLLLAEPRDHHVCSICWAVKSHPVSYKCGHSHCYVCIRVALEQKWECPDCAQVMYEAPFRHYGEEQSIRGDYPQWIDESRVQGDWEGLIFPRRRLIVVEDSP</sequence>
<comment type="caution">
    <text evidence="4">The sequence shown here is derived from an EMBL/GenBank/DDBJ whole genome shotgun (WGS) entry which is preliminary data.</text>
</comment>
<reference evidence="4" key="1">
    <citation type="submission" date="2023-03" db="EMBL/GenBank/DDBJ databases">
        <title>Massive genome expansion in bonnet fungi (Mycena s.s.) driven by repeated elements and novel gene families across ecological guilds.</title>
        <authorList>
            <consortium name="Lawrence Berkeley National Laboratory"/>
            <person name="Harder C.B."/>
            <person name="Miyauchi S."/>
            <person name="Viragh M."/>
            <person name="Kuo A."/>
            <person name="Thoen E."/>
            <person name="Andreopoulos B."/>
            <person name="Lu D."/>
            <person name="Skrede I."/>
            <person name="Drula E."/>
            <person name="Henrissat B."/>
            <person name="Morin E."/>
            <person name="Kohler A."/>
            <person name="Barry K."/>
            <person name="LaButti K."/>
            <person name="Morin E."/>
            <person name="Salamov A."/>
            <person name="Lipzen A."/>
            <person name="Mereny Z."/>
            <person name="Hegedus B."/>
            <person name="Baldrian P."/>
            <person name="Stursova M."/>
            <person name="Weitz H."/>
            <person name="Taylor A."/>
            <person name="Grigoriev I.V."/>
            <person name="Nagy L.G."/>
            <person name="Martin F."/>
            <person name="Kauserud H."/>
        </authorList>
    </citation>
    <scope>NUCLEOTIDE SEQUENCE</scope>
    <source>
        <strain evidence="4">CBHHK188m</strain>
    </source>
</reference>
<gene>
    <name evidence="4" type="ORF">DFH07DRAFT_972675</name>
</gene>
<accession>A0AAD7HHD6</accession>
<evidence type="ECO:0000256" key="1">
    <source>
        <dbReference type="PROSITE-ProRule" id="PRU00175"/>
    </source>
</evidence>
<name>A0AAD7HHD6_9AGAR</name>
<keyword evidence="1" id="KW-0863">Zinc-finger</keyword>
<protein>
    <recommendedName>
        <fullName evidence="3">RING-type domain-containing protein</fullName>
    </recommendedName>
</protein>
<organism evidence="4 5">
    <name type="scientific">Mycena maculata</name>
    <dbReference type="NCBI Taxonomy" id="230809"/>
    <lineage>
        <taxon>Eukaryota</taxon>
        <taxon>Fungi</taxon>
        <taxon>Dikarya</taxon>
        <taxon>Basidiomycota</taxon>
        <taxon>Agaricomycotina</taxon>
        <taxon>Agaricomycetes</taxon>
        <taxon>Agaricomycetidae</taxon>
        <taxon>Agaricales</taxon>
        <taxon>Marasmiineae</taxon>
        <taxon>Mycenaceae</taxon>
        <taxon>Mycena</taxon>
    </lineage>
</organism>
<dbReference type="Gene3D" id="3.30.40.10">
    <property type="entry name" value="Zinc/RING finger domain, C3HC4 (zinc finger)"/>
    <property type="match status" value="1"/>
</dbReference>
<keyword evidence="1" id="KW-0479">Metal-binding</keyword>
<dbReference type="AlphaFoldDB" id="A0AAD7HHD6"/>
<dbReference type="Pfam" id="PF13923">
    <property type="entry name" value="zf-C3HC4_2"/>
    <property type="match status" value="1"/>
</dbReference>
<feature type="domain" description="RING-type" evidence="3">
    <location>
        <begin position="196"/>
        <end position="233"/>
    </location>
</feature>
<dbReference type="GO" id="GO:0008270">
    <property type="term" value="F:zinc ion binding"/>
    <property type="evidence" value="ECO:0007669"/>
    <property type="project" value="UniProtKB-KW"/>
</dbReference>
<dbReference type="Proteomes" id="UP001215280">
    <property type="component" value="Unassembled WGS sequence"/>
</dbReference>
<dbReference type="PROSITE" id="PS50089">
    <property type="entry name" value="ZF_RING_2"/>
    <property type="match status" value="1"/>
</dbReference>
<dbReference type="InterPro" id="IPR013083">
    <property type="entry name" value="Znf_RING/FYVE/PHD"/>
</dbReference>